<keyword evidence="3 7" id="KW-0378">Hydrolase</keyword>
<feature type="site" description="Important for catalytic activity, responsible for pKa modulation of the active site Glu and correct orientation of both the proton donor and substrate" evidence="6">
    <location>
        <position position="146"/>
    </location>
</feature>
<evidence type="ECO:0000313" key="9">
    <source>
        <dbReference type="EMBL" id="RMI09071.1"/>
    </source>
</evidence>
<proteinExistence type="inferred from homology"/>
<evidence type="ECO:0000313" key="10">
    <source>
        <dbReference type="Proteomes" id="UP000269289"/>
    </source>
</evidence>
<dbReference type="CDD" id="cd18620">
    <property type="entry name" value="GH43_XylA-like"/>
    <property type="match status" value="1"/>
</dbReference>
<gene>
    <name evidence="9" type="ORF">EBM89_11860</name>
</gene>
<dbReference type="GO" id="GO:0045493">
    <property type="term" value="P:xylan catabolic process"/>
    <property type="evidence" value="ECO:0007669"/>
    <property type="project" value="UniProtKB-KW"/>
</dbReference>
<keyword evidence="5 7" id="KW-0326">Glycosidase</keyword>
<dbReference type="OrthoDB" id="9758923at2"/>
<organism evidence="9 10">
    <name type="scientific">Cellulomonas triticagri</name>
    <dbReference type="NCBI Taxonomy" id="2483352"/>
    <lineage>
        <taxon>Bacteria</taxon>
        <taxon>Bacillati</taxon>
        <taxon>Actinomycetota</taxon>
        <taxon>Actinomycetes</taxon>
        <taxon>Micrococcales</taxon>
        <taxon>Cellulomonadaceae</taxon>
        <taxon>Cellulomonas</taxon>
    </lineage>
</organism>
<dbReference type="RefSeq" id="WP_122149634.1">
    <property type="nucleotide sequence ID" value="NZ_RFFI01000061.1"/>
</dbReference>
<name>A0A3M2JAD5_9CELL</name>
<protein>
    <submittedName>
        <fullName evidence="9">Uncharacterized protein</fullName>
    </submittedName>
</protein>
<dbReference type="Gene3D" id="2.115.10.20">
    <property type="entry name" value="Glycosyl hydrolase domain, family 43"/>
    <property type="match status" value="1"/>
</dbReference>
<comment type="caution">
    <text evidence="9">The sequence shown here is derived from an EMBL/GenBank/DDBJ whole genome shotgun (WGS) entry which is preliminary data.</text>
</comment>
<reference evidence="9 10" key="1">
    <citation type="submission" date="2018-10" db="EMBL/GenBank/DDBJ databases">
        <title>Isolation, diversity and antifungal activity of actinobacteria from wheat.</title>
        <authorList>
            <person name="Han C."/>
        </authorList>
    </citation>
    <scope>NUCLEOTIDE SEQUENCE [LARGE SCALE GENOMIC DNA]</scope>
    <source>
        <strain evidence="9 10">NEAU-YY56</strain>
    </source>
</reference>
<sequence>MHEQAQAVNPYLPTWEYVPDGEPRVVGDRLFVFGSHDRFRGTRFCQNDYVAWSAPVDDLASWTSHGVMYRRDQDPTNPRGRRSMWAPDVVQGGDGRFYLFHGTQFVPRISVAVADVPEGPYTFLGHVTRPDGTLLGGRPGDVFPFDPGVLVDGDGRVWLYVGFAPTTWFLRRQVDRHRLRRDGAYVVELASDMRAVVGEPRRVLPGAGSPAAGLPHAAGFAGHEFFEAASIRRIGATYYLVYSSVQGHELCYATSDRPDEGFRYGGTLVSNGDIGYQGRRPEQAVAYTGNNHGGLAEVGGRWFVFHHRHTDRSQVSRQGLAEPVEINADGRIAQVEMTSAGLHGGPLRGTGTYPASIACVLRGPDGARPSPYLSLTRRGPHPYLTQTGRDREGFGDQYVANVRHDAVVGFRYLDLTTTRRITVDARGSGEGFWQVSTLLDGDPVAVVEVPARRGTSSARLPSGLSARSGLYLRYTGSGRADLHAITLD</sequence>
<dbReference type="GO" id="GO:0004553">
    <property type="term" value="F:hydrolase activity, hydrolyzing O-glycosyl compounds"/>
    <property type="evidence" value="ECO:0007669"/>
    <property type="project" value="InterPro"/>
</dbReference>
<dbReference type="PANTHER" id="PTHR43772:SF2">
    <property type="entry name" value="PUTATIVE (AFU_ORTHOLOGUE AFUA_2G04480)-RELATED"/>
    <property type="match status" value="1"/>
</dbReference>
<evidence type="ECO:0000256" key="5">
    <source>
        <dbReference type="ARBA" id="ARBA00023295"/>
    </source>
</evidence>
<evidence type="ECO:0000256" key="4">
    <source>
        <dbReference type="ARBA" id="ARBA00023277"/>
    </source>
</evidence>
<dbReference type="AlphaFoldDB" id="A0A3M2JAD5"/>
<dbReference type="InterPro" id="IPR023296">
    <property type="entry name" value="Glyco_hydro_beta-prop_sf"/>
</dbReference>
<keyword evidence="4" id="KW-0119">Carbohydrate metabolism</keyword>
<keyword evidence="10" id="KW-1185">Reference proteome</keyword>
<evidence type="ECO:0000256" key="6">
    <source>
        <dbReference type="PIRSR" id="PIRSR606710-2"/>
    </source>
</evidence>
<evidence type="ECO:0000256" key="3">
    <source>
        <dbReference type="ARBA" id="ARBA00022801"/>
    </source>
</evidence>
<feature type="region of interest" description="Disordered" evidence="8">
    <location>
        <begin position="370"/>
        <end position="390"/>
    </location>
</feature>
<dbReference type="SUPFAM" id="SSF75005">
    <property type="entry name" value="Arabinanase/levansucrase/invertase"/>
    <property type="match status" value="1"/>
</dbReference>
<evidence type="ECO:0000256" key="2">
    <source>
        <dbReference type="ARBA" id="ARBA00022651"/>
    </source>
</evidence>
<evidence type="ECO:0000256" key="1">
    <source>
        <dbReference type="ARBA" id="ARBA00009865"/>
    </source>
</evidence>
<accession>A0A3M2JAD5</accession>
<dbReference type="InterPro" id="IPR052176">
    <property type="entry name" value="Glycosyl_Hydrlase_43_Enz"/>
</dbReference>
<evidence type="ECO:0000256" key="8">
    <source>
        <dbReference type="SAM" id="MobiDB-lite"/>
    </source>
</evidence>
<dbReference type="Proteomes" id="UP000269289">
    <property type="component" value="Unassembled WGS sequence"/>
</dbReference>
<dbReference type="Pfam" id="PF04616">
    <property type="entry name" value="Glyco_hydro_43"/>
    <property type="match status" value="1"/>
</dbReference>
<comment type="similarity">
    <text evidence="1 7">Belongs to the glycosyl hydrolase 43 family.</text>
</comment>
<keyword evidence="2" id="KW-0624">Polysaccharide degradation</keyword>
<keyword evidence="2" id="KW-0858">Xylan degradation</keyword>
<dbReference type="InterPro" id="IPR006710">
    <property type="entry name" value="Glyco_hydro_43"/>
</dbReference>
<dbReference type="EMBL" id="RFFI01000061">
    <property type="protein sequence ID" value="RMI09071.1"/>
    <property type="molecule type" value="Genomic_DNA"/>
</dbReference>
<dbReference type="PANTHER" id="PTHR43772">
    <property type="entry name" value="ENDO-1,4-BETA-XYLANASE"/>
    <property type="match status" value="1"/>
</dbReference>
<evidence type="ECO:0000256" key="7">
    <source>
        <dbReference type="RuleBase" id="RU361187"/>
    </source>
</evidence>